<proteinExistence type="predicted"/>
<sequence>MFARTILTRNPTFRSSIVNSNVGSLASNITLNPAICSTFLVQRRTIRQQARSLTAKRVARARFWHGTRKGGLISWVLAGMALGVATECLQGEPFPDWVKELARRSSFCYEIEKKEEKKKVETTKDGDMGVEELIR</sequence>
<gene>
    <name evidence="1" type="ORF">BJ508DRAFT_314145</name>
</gene>
<reference evidence="1 2" key="1">
    <citation type="journal article" date="2018" name="Nat. Ecol. Evol.">
        <title>Pezizomycetes genomes reveal the molecular basis of ectomycorrhizal truffle lifestyle.</title>
        <authorList>
            <person name="Murat C."/>
            <person name="Payen T."/>
            <person name="Noel B."/>
            <person name="Kuo A."/>
            <person name="Morin E."/>
            <person name="Chen J."/>
            <person name="Kohler A."/>
            <person name="Krizsan K."/>
            <person name="Balestrini R."/>
            <person name="Da Silva C."/>
            <person name="Montanini B."/>
            <person name="Hainaut M."/>
            <person name="Levati E."/>
            <person name="Barry K.W."/>
            <person name="Belfiori B."/>
            <person name="Cichocki N."/>
            <person name="Clum A."/>
            <person name="Dockter R.B."/>
            <person name="Fauchery L."/>
            <person name="Guy J."/>
            <person name="Iotti M."/>
            <person name="Le Tacon F."/>
            <person name="Lindquist E.A."/>
            <person name="Lipzen A."/>
            <person name="Malagnac F."/>
            <person name="Mello A."/>
            <person name="Molinier V."/>
            <person name="Miyauchi S."/>
            <person name="Poulain J."/>
            <person name="Riccioni C."/>
            <person name="Rubini A."/>
            <person name="Sitrit Y."/>
            <person name="Splivallo R."/>
            <person name="Traeger S."/>
            <person name="Wang M."/>
            <person name="Zifcakova L."/>
            <person name="Wipf D."/>
            <person name="Zambonelli A."/>
            <person name="Paolocci F."/>
            <person name="Nowrousian M."/>
            <person name="Ottonello S."/>
            <person name="Baldrian P."/>
            <person name="Spatafora J.W."/>
            <person name="Henrissat B."/>
            <person name="Nagy L.G."/>
            <person name="Aury J.M."/>
            <person name="Wincker P."/>
            <person name="Grigoriev I.V."/>
            <person name="Bonfante P."/>
            <person name="Martin F.M."/>
        </authorList>
    </citation>
    <scope>NUCLEOTIDE SEQUENCE [LARGE SCALE GENOMIC DNA]</scope>
    <source>
        <strain evidence="1 2">RN42</strain>
    </source>
</reference>
<name>A0A3N4HG42_ASCIM</name>
<accession>A0A3N4HG42</accession>
<dbReference type="AlphaFoldDB" id="A0A3N4HG42"/>
<evidence type="ECO:0000313" key="2">
    <source>
        <dbReference type="Proteomes" id="UP000275078"/>
    </source>
</evidence>
<keyword evidence="2" id="KW-1185">Reference proteome</keyword>
<organism evidence="1 2">
    <name type="scientific">Ascobolus immersus RN42</name>
    <dbReference type="NCBI Taxonomy" id="1160509"/>
    <lineage>
        <taxon>Eukaryota</taxon>
        <taxon>Fungi</taxon>
        <taxon>Dikarya</taxon>
        <taxon>Ascomycota</taxon>
        <taxon>Pezizomycotina</taxon>
        <taxon>Pezizomycetes</taxon>
        <taxon>Pezizales</taxon>
        <taxon>Ascobolaceae</taxon>
        <taxon>Ascobolus</taxon>
    </lineage>
</organism>
<protein>
    <submittedName>
        <fullName evidence="1">Uncharacterized protein</fullName>
    </submittedName>
</protein>
<dbReference type="EMBL" id="ML119834">
    <property type="protein sequence ID" value="RPA73092.1"/>
    <property type="molecule type" value="Genomic_DNA"/>
</dbReference>
<evidence type="ECO:0000313" key="1">
    <source>
        <dbReference type="EMBL" id="RPA73092.1"/>
    </source>
</evidence>
<dbReference type="Proteomes" id="UP000275078">
    <property type="component" value="Unassembled WGS sequence"/>
</dbReference>